<protein>
    <submittedName>
        <fullName evidence="6">DegT/DnrJ/EryC1/StrS family aminotransferase</fullName>
    </submittedName>
</protein>
<dbReference type="PIRSF" id="PIRSF000390">
    <property type="entry name" value="PLP_StrS"/>
    <property type="match status" value="1"/>
</dbReference>
<dbReference type="GO" id="GO:0000271">
    <property type="term" value="P:polysaccharide biosynthetic process"/>
    <property type="evidence" value="ECO:0007669"/>
    <property type="project" value="TreeGrafter"/>
</dbReference>
<name>A0A7G7VH56_9FIRM</name>
<feature type="active site" description="Proton acceptor" evidence="3">
    <location>
        <position position="185"/>
    </location>
</feature>
<keyword evidence="6" id="KW-0032">Aminotransferase</keyword>
<evidence type="ECO:0000256" key="5">
    <source>
        <dbReference type="RuleBase" id="RU004508"/>
    </source>
</evidence>
<dbReference type="Gene3D" id="3.90.1150.10">
    <property type="entry name" value="Aspartate Aminotransferase, domain 1"/>
    <property type="match status" value="1"/>
</dbReference>
<evidence type="ECO:0000256" key="2">
    <source>
        <dbReference type="ARBA" id="ARBA00037999"/>
    </source>
</evidence>
<evidence type="ECO:0000313" key="6">
    <source>
        <dbReference type="EMBL" id="QNH53449.1"/>
    </source>
</evidence>
<keyword evidence="1 4" id="KW-0663">Pyridoxal phosphate</keyword>
<evidence type="ECO:0000256" key="4">
    <source>
        <dbReference type="PIRSR" id="PIRSR000390-2"/>
    </source>
</evidence>
<dbReference type="AlphaFoldDB" id="A0A7G7VH56"/>
<dbReference type="InterPro" id="IPR015424">
    <property type="entry name" value="PyrdxlP-dep_Trfase"/>
</dbReference>
<dbReference type="PANTHER" id="PTHR30244:SF36">
    <property type="entry name" value="3-OXO-GLUCOSE-6-PHOSPHATE:GLUTAMATE AMINOTRANSFERASE"/>
    <property type="match status" value="1"/>
</dbReference>
<keyword evidence="7" id="KW-1185">Reference proteome</keyword>
<dbReference type="PANTHER" id="PTHR30244">
    <property type="entry name" value="TRANSAMINASE"/>
    <property type="match status" value="1"/>
</dbReference>
<dbReference type="KEGG" id="stim:H1B31_05880"/>
<evidence type="ECO:0000256" key="1">
    <source>
        <dbReference type="ARBA" id="ARBA00022898"/>
    </source>
</evidence>
<sequence>MNINLAVLGRQYDLHATEYEEAALRSLRSGWYIMGPELEAFEQEFAAYTGACYAVGLNSGLDALTLSAAALGIGVGDEVIVPANTYIATVLAVTANGAMPVFVEPDAYYNIDAERLEDAVTVHTRAIMPVHLYGQAVNMKPVMEIARRHHLAVIEDCAQSHGAHFGGTMTGRFGDIGCFSFYPTKNLGAFGDAGAIVTDDAALVEKIRMLRNYGSKEKYHNEICGVNSRLDEIHAALLRVKLGHLPELIEERKKIASQYMVGICNPHIVLPETRNGAEHVYHQFVVRTAARDHFKDYLAENGIETVIHYPIPPHLAECYVNLGYGHGSFPVAERYADEVVSLPMFNGMRADEIAYVIDTVNSYCP</sequence>
<proteinExistence type="inferred from homology"/>
<accession>A0A7G7VH56</accession>
<keyword evidence="6" id="KW-0808">Transferase</keyword>
<evidence type="ECO:0000256" key="3">
    <source>
        <dbReference type="PIRSR" id="PIRSR000390-1"/>
    </source>
</evidence>
<dbReference type="Gene3D" id="3.40.640.10">
    <property type="entry name" value="Type I PLP-dependent aspartate aminotransferase-like (Major domain)"/>
    <property type="match status" value="1"/>
</dbReference>
<dbReference type="Proteomes" id="UP000515480">
    <property type="component" value="Chromosome"/>
</dbReference>
<dbReference type="InterPro" id="IPR000653">
    <property type="entry name" value="DegT/StrS_aminotransferase"/>
</dbReference>
<evidence type="ECO:0000313" key="7">
    <source>
        <dbReference type="Proteomes" id="UP000515480"/>
    </source>
</evidence>
<reference evidence="6 7" key="1">
    <citation type="submission" date="2020-07" db="EMBL/GenBank/DDBJ databases">
        <title>Complete genome and description of Selenomonas timonensis sp. nov., a new bacterium isolated from a gingivitis subject.</title>
        <authorList>
            <person name="Antezack A."/>
        </authorList>
    </citation>
    <scope>NUCLEOTIDE SEQUENCE [LARGE SCALE GENOMIC DNA]</scope>
    <source>
        <strain evidence="6 7">Marseille-Q3039</strain>
    </source>
</reference>
<gene>
    <name evidence="6" type="ORF">H1B31_05880</name>
</gene>
<comment type="similarity">
    <text evidence="2 5">Belongs to the DegT/DnrJ/EryC1 family.</text>
</comment>
<organism evidence="6 7">
    <name type="scientific">Selenomonas timonae</name>
    <dbReference type="NCBI Taxonomy" id="2754044"/>
    <lineage>
        <taxon>Bacteria</taxon>
        <taxon>Bacillati</taxon>
        <taxon>Bacillota</taxon>
        <taxon>Negativicutes</taxon>
        <taxon>Selenomonadales</taxon>
        <taxon>Selenomonadaceae</taxon>
        <taxon>Selenomonas</taxon>
    </lineage>
</organism>
<dbReference type="GO" id="GO:0008483">
    <property type="term" value="F:transaminase activity"/>
    <property type="evidence" value="ECO:0007669"/>
    <property type="project" value="UniProtKB-KW"/>
</dbReference>
<dbReference type="EMBL" id="CP060204">
    <property type="protein sequence ID" value="QNH53449.1"/>
    <property type="molecule type" value="Genomic_DNA"/>
</dbReference>
<dbReference type="GO" id="GO:0030170">
    <property type="term" value="F:pyridoxal phosphate binding"/>
    <property type="evidence" value="ECO:0007669"/>
    <property type="project" value="TreeGrafter"/>
</dbReference>
<dbReference type="RefSeq" id="WP_185979660.1">
    <property type="nucleotide sequence ID" value="NZ_CP060204.1"/>
</dbReference>
<dbReference type="Pfam" id="PF01041">
    <property type="entry name" value="DegT_DnrJ_EryC1"/>
    <property type="match status" value="1"/>
</dbReference>
<dbReference type="SUPFAM" id="SSF53383">
    <property type="entry name" value="PLP-dependent transferases"/>
    <property type="match status" value="1"/>
</dbReference>
<feature type="modified residue" description="N6-(pyridoxal phosphate)lysine" evidence="4">
    <location>
        <position position="185"/>
    </location>
</feature>
<dbReference type="InterPro" id="IPR015421">
    <property type="entry name" value="PyrdxlP-dep_Trfase_major"/>
</dbReference>
<dbReference type="CDD" id="cd00616">
    <property type="entry name" value="AHBA_syn"/>
    <property type="match status" value="1"/>
</dbReference>
<dbReference type="InterPro" id="IPR015422">
    <property type="entry name" value="PyrdxlP-dep_Trfase_small"/>
</dbReference>